<evidence type="ECO:0000256" key="4">
    <source>
        <dbReference type="ARBA" id="ARBA00022679"/>
    </source>
</evidence>
<comment type="catalytic activity">
    <reaction evidence="9 10">
        <text>nicotinate beta-D-ribonucleotide + ATP + H(+) = deamido-NAD(+) + diphosphate</text>
        <dbReference type="Rhea" id="RHEA:22860"/>
        <dbReference type="ChEBI" id="CHEBI:15378"/>
        <dbReference type="ChEBI" id="CHEBI:30616"/>
        <dbReference type="ChEBI" id="CHEBI:33019"/>
        <dbReference type="ChEBI" id="CHEBI:57502"/>
        <dbReference type="ChEBI" id="CHEBI:58437"/>
        <dbReference type="EC" id="2.7.7.18"/>
    </reaction>
</comment>
<dbReference type="UniPathway" id="UPA00253">
    <property type="reaction ID" value="UER00332"/>
</dbReference>
<dbReference type="InterPro" id="IPR005248">
    <property type="entry name" value="NadD/NMNAT"/>
</dbReference>
<evidence type="ECO:0000256" key="1">
    <source>
        <dbReference type="ARBA" id="ARBA00002324"/>
    </source>
</evidence>
<dbReference type="OrthoDB" id="5295945at2"/>
<dbReference type="InterPro" id="IPR004821">
    <property type="entry name" value="Cyt_trans-like"/>
</dbReference>
<keyword evidence="6 10" id="KW-0547">Nucleotide-binding</keyword>
<evidence type="ECO:0000256" key="5">
    <source>
        <dbReference type="ARBA" id="ARBA00022695"/>
    </source>
</evidence>
<dbReference type="GO" id="GO:0005524">
    <property type="term" value="F:ATP binding"/>
    <property type="evidence" value="ECO:0007669"/>
    <property type="project" value="UniProtKB-KW"/>
</dbReference>
<comment type="pathway">
    <text evidence="2 10">Cofactor biosynthesis; NAD(+) biosynthesis; deamido-NAD(+) from nicotinate D-ribonucleotide: step 1/1.</text>
</comment>
<dbReference type="GO" id="GO:0004515">
    <property type="term" value="F:nicotinate-nucleotide adenylyltransferase activity"/>
    <property type="evidence" value="ECO:0007669"/>
    <property type="project" value="UniProtKB-UniRule"/>
</dbReference>
<dbReference type="EMBL" id="FRCP01000005">
    <property type="protein sequence ID" value="SHL92298.1"/>
    <property type="molecule type" value="Genomic_DNA"/>
</dbReference>
<keyword evidence="8 10" id="KW-0520">NAD</keyword>
<dbReference type="HAMAP" id="MF_00244">
    <property type="entry name" value="NaMN_adenylyltr"/>
    <property type="match status" value="1"/>
</dbReference>
<dbReference type="NCBIfam" id="NF000840">
    <property type="entry name" value="PRK00071.1-3"/>
    <property type="match status" value="1"/>
</dbReference>
<accession>A0A1M7EKV5</accession>
<dbReference type="Pfam" id="PF01467">
    <property type="entry name" value="CTP_transf_like"/>
    <property type="match status" value="1"/>
</dbReference>
<dbReference type="RefSeq" id="WP_073281552.1">
    <property type="nucleotide sequence ID" value="NZ_FRCP01000005.1"/>
</dbReference>
<dbReference type="NCBIfam" id="TIGR00125">
    <property type="entry name" value="cyt_tran_rel"/>
    <property type="match status" value="1"/>
</dbReference>
<keyword evidence="4 10" id="KW-0808">Transferase</keyword>
<comment type="function">
    <text evidence="1 10">Catalyzes the reversible adenylation of nicotinate mononucleotide (NaMN) to nicotinic acid adenine dinucleotide (NaAD).</text>
</comment>
<evidence type="ECO:0000313" key="12">
    <source>
        <dbReference type="EMBL" id="SHL92298.1"/>
    </source>
</evidence>
<evidence type="ECO:0000256" key="8">
    <source>
        <dbReference type="ARBA" id="ARBA00023027"/>
    </source>
</evidence>
<evidence type="ECO:0000313" key="13">
    <source>
        <dbReference type="Proteomes" id="UP000184038"/>
    </source>
</evidence>
<dbReference type="InterPro" id="IPR014729">
    <property type="entry name" value="Rossmann-like_a/b/a_fold"/>
</dbReference>
<keyword evidence="3 10" id="KW-0662">Pyridine nucleotide biosynthesis</keyword>
<evidence type="ECO:0000256" key="6">
    <source>
        <dbReference type="ARBA" id="ARBA00022741"/>
    </source>
</evidence>
<evidence type="ECO:0000256" key="10">
    <source>
        <dbReference type="HAMAP-Rule" id="MF_00244"/>
    </source>
</evidence>
<dbReference type="EC" id="2.7.7.18" evidence="10"/>
<dbReference type="SUPFAM" id="SSF52374">
    <property type="entry name" value="Nucleotidylyl transferase"/>
    <property type="match status" value="1"/>
</dbReference>
<dbReference type="AlphaFoldDB" id="A0A1M7EKV5"/>
<evidence type="ECO:0000259" key="11">
    <source>
        <dbReference type="Pfam" id="PF01467"/>
    </source>
</evidence>
<keyword evidence="13" id="KW-1185">Reference proteome</keyword>
<dbReference type="PANTHER" id="PTHR39321:SF3">
    <property type="entry name" value="PHOSPHOPANTETHEINE ADENYLYLTRANSFERASE"/>
    <property type="match status" value="1"/>
</dbReference>
<dbReference type="CDD" id="cd02165">
    <property type="entry name" value="NMNAT"/>
    <property type="match status" value="1"/>
</dbReference>
<feature type="domain" description="Cytidyltransferase-like" evidence="11">
    <location>
        <begin position="8"/>
        <end position="176"/>
    </location>
</feature>
<dbReference type="Proteomes" id="UP000184038">
    <property type="component" value="Unassembled WGS sequence"/>
</dbReference>
<gene>
    <name evidence="10" type="primary">nadD</name>
    <name evidence="12" type="ORF">SAMN02746066_00041</name>
</gene>
<dbReference type="GO" id="GO:0009435">
    <property type="term" value="P:NAD+ biosynthetic process"/>
    <property type="evidence" value="ECO:0007669"/>
    <property type="project" value="UniProtKB-UniRule"/>
</dbReference>
<keyword evidence="5 10" id="KW-0548">Nucleotidyltransferase</keyword>
<sequence>MKKKKIGIMGGTFNPIHIGHLILGQTALEQFQLDKVLFMPTKNPPHKSCNHILDDAVRAEMVGIAIKDNPNFELSTFEMDREGITYTADTLFQLTKQNPDEEYYFIVGADSLFYIDRWKDPGTIFKLSKLLAAVRGQKSNKEMLQKIAELNETFHASVDLLNSPNIDISSTEIRERAKNGMDIQYYVTPNVAKYIQKNNLYR</sequence>
<keyword evidence="7 10" id="KW-0067">ATP-binding</keyword>
<comment type="similarity">
    <text evidence="10">Belongs to the NadD family.</text>
</comment>
<organism evidence="12 13">
    <name type="scientific">Anaerosporobacter mobilis DSM 15930</name>
    <dbReference type="NCBI Taxonomy" id="1120996"/>
    <lineage>
        <taxon>Bacteria</taxon>
        <taxon>Bacillati</taxon>
        <taxon>Bacillota</taxon>
        <taxon>Clostridia</taxon>
        <taxon>Lachnospirales</taxon>
        <taxon>Lachnospiraceae</taxon>
        <taxon>Anaerosporobacter</taxon>
    </lineage>
</organism>
<dbReference type="STRING" id="1120996.SAMN02746066_00041"/>
<protein>
    <recommendedName>
        <fullName evidence="10">Probable nicotinate-nucleotide adenylyltransferase</fullName>
        <ecNumber evidence="10">2.7.7.18</ecNumber>
    </recommendedName>
    <alternativeName>
        <fullName evidence="10">Deamido-NAD(+) diphosphorylase</fullName>
    </alternativeName>
    <alternativeName>
        <fullName evidence="10">Deamido-NAD(+) pyrophosphorylase</fullName>
    </alternativeName>
    <alternativeName>
        <fullName evidence="10">Nicotinate mononucleotide adenylyltransferase</fullName>
        <shortName evidence="10">NaMN adenylyltransferase</shortName>
    </alternativeName>
</protein>
<name>A0A1M7EKV5_9FIRM</name>
<dbReference type="Gene3D" id="3.40.50.620">
    <property type="entry name" value="HUPs"/>
    <property type="match status" value="1"/>
</dbReference>
<evidence type="ECO:0000256" key="7">
    <source>
        <dbReference type="ARBA" id="ARBA00022840"/>
    </source>
</evidence>
<evidence type="ECO:0000256" key="2">
    <source>
        <dbReference type="ARBA" id="ARBA00005019"/>
    </source>
</evidence>
<dbReference type="PANTHER" id="PTHR39321">
    <property type="entry name" value="NICOTINATE-NUCLEOTIDE ADENYLYLTRANSFERASE-RELATED"/>
    <property type="match status" value="1"/>
</dbReference>
<reference evidence="12 13" key="1">
    <citation type="submission" date="2016-11" db="EMBL/GenBank/DDBJ databases">
        <authorList>
            <person name="Jaros S."/>
            <person name="Januszkiewicz K."/>
            <person name="Wedrychowicz H."/>
        </authorList>
    </citation>
    <scope>NUCLEOTIDE SEQUENCE [LARGE SCALE GENOMIC DNA]</scope>
    <source>
        <strain evidence="12 13">DSM 15930</strain>
    </source>
</reference>
<proteinExistence type="inferred from homology"/>
<evidence type="ECO:0000256" key="9">
    <source>
        <dbReference type="ARBA" id="ARBA00048721"/>
    </source>
</evidence>
<dbReference type="NCBIfam" id="TIGR00482">
    <property type="entry name" value="nicotinate (nicotinamide) nucleotide adenylyltransferase"/>
    <property type="match status" value="1"/>
</dbReference>
<evidence type="ECO:0000256" key="3">
    <source>
        <dbReference type="ARBA" id="ARBA00022642"/>
    </source>
</evidence>